<gene>
    <name evidence="7" type="ORF">ABT404_53665</name>
</gene>
<feature type="non-terminal residue" evidence="7">
    <location>
        <position position="554"/>
    </location>
</feature>
<comment type="caution">
    <text evidence="7">The sequence shown here is derived from an EMBL/GenBank/DDBJ whole genome shotgun (WGS) entry which is preliminary data.</text>
</comment>
<dbReference type="SMART" id="SM00825">
    <property type="entry name" value="PKS_KS"/>
    <property type="match status" value="1"/>
</dbReference>
<dbReference type="EMBL" id="JBEPEK010001098">
    <property type="protein sequence ID" value="MER7188215.1"/>
    <property type="molecule type" value="Genomic_DNA"/>
</dbReference>
<dbReference type="InterPro" id="IPR009081">
    <property type="entry name" value="PP-bd_ACP"/>
</dbReference>
<keyword evidence="3" id="KW-0808">Transferase</keyword>
<dbReference type="InterPro" id="IPR036291">
    <property type="entry name" value="NAD(P)-bd_dom_sf"/>
</dbReference>
<organism evidence="7 8">
    <name type="scientific">Streptomyces hyaluromycini</name>
    <dbReference type="NCBI Taxonomy" id="1377993"/>
    <lineage>
        <taxon>Bacteria</taxon>
        <taxon>Bacillati</taxon>
        <taxon>Actinomycetota</taxon>
        <taxon>Actinomycetes</taxon>
        <taxon>Kitasatosporales</taxon>
        <taxon>Streptomycetaceae</taxon>
        <taxon>Streptomyces</taxon>
    </lineage>
</organism>
<dbReference type="PANTHER" id="PTHR43775">
    <property type="entry name" value="FATTY ACID SYNTHASE"/>
    <property type="match status" value="1"/>
</dbReference>
<dbReference type="SMART" id="SM00823">
    <property type="entry name" value="PKS_PP"/>
    <property type="match status" value="1"/>
</dbReference>
<dbReference type="Proteomes" id="UP001474181">
    <property type="component" value="Unassembled WGS sequence"/>
</dbReference>
<evidence type="ECO:0000256" key="3">
    <source>
        <dbReference type="ARBA" id="ARBA00022679"/>
    </source>
</evidence>
<evidence type="ECO:0000256" key="4">
    <source>
        <dbReference type="ARBA" id="ARBA00023268"/>
    </source>
</evidence>
<dbReference type="CDD" id="cd00833">
    <property type="entry name" value="PKS"/>
    <property type="match status" value="1"/>
</dbReference>
<dbReference type="PROSITE" id="PS52004">
    <property type="entry name" value="KS3_2"/>
    <property type="match status" value="1"/>
</dbReference>
<evidence type="ECO:0000313" key="7">
    <source>
        <dbReference type="EMBL" id="MER7188215.1"/>
    </source>
</evidence>
<reference evidence="7 8" key="1">
    <citation type="submission" date="2024-06" db="EMBL/GenBank/DDBJ databases">
        <title>The Natural Products Discovery Center: Release of the First 8490 Sequenced Strains for Exploring Actinobacteria Biosynthetic Diversity.</title>
        <authorList>
            <person name="Kalkreuter E."/>
            <person name="Kautsar S.A."/>
            <person name="Yang D."/>
            <person name="Bader C.D."/>
            <person name="Teijaro C.N."/>
            <person name="Fluegel L."/>
            <person name="Davis C.M."/>
            <person name="Simpson J.R."/>
            <person name="Lauterbach L."/>
            <person name="Steele A.D."/>
            <person name="Gui C."/>
            <person name="Meng S."/>
            <person name="Li G."/>
            <person name="Viehrig K."/>
            <person name="Ye F."/>
            <person name="Su P."/>
            <person name="Kiefer A.F."/>
            <person name="Nichols A."/>
            <person name="Cepeda A.J."/>
            <person name="Yan W."/>
            <person name="Fan B."/>
            <person name="Jiang Y."/>
            <person name="Adhikari A."/>
            <person name="Zheng C.-J."/>
            <person name="Schuster L."/>
            <person name="Cowan T.M."/>
            <person name="Smanski M.J."/>
            <person name="Chevrette M.G."/>
            <person name="De Carvalho L.P.S."/>
            <person name="Shen B."/>
        </authorList>
    </citation>
    <scope>NUCLEOTIDE SEQUENCE [LARGE SCALE GENOMIC DNA]</scope>
    <source>
        <strain evidence="7 8">NPDC000234</strain>
    </source>
</reference>
<dbReference type="InterPro" id="IPR016039">
    <property type="entry name" value="Thiolase-like"/>
</dbReference>
<dbReference type="SUPFAM" id="SSF47336">
    <property type="entry name" value="ACP-like"/>
    <property type="match status" value="1"/>
</dbReference>
<feature type="domain" description="Ketosynthase family 3 (KS3)" evidence="6">
    <location>
        <begin position="365"/>
        <end position="554"/>
    </location>
</feature>
<name>A0ABV1XGN3_9ACTN</name>
<keyword evidence="1" id="KW-0596">Phosphopantetheine</keyword>
<dbReference type="Pfam" id="PF00550">
    <property type="entry name" value="PP-binding"/>
    <property type="match status" value="1"/>
</dbReference>
<proteinExistence type="predicted"/>
<dbReference type="InterPro" id="IPR014030">
    <property type="entry name" value="Ketoacyl_synth_N"/>
</dbReference>
<dbReference type="PROSITE" id="PS00606">
    <property type="entry name" value="KS3_1"/>
    <property type="match status" value="1"/>
</dbReference>
<accession>A0ABV1XGN3</accession>
<dbReference type="InterPro" id="IPR057326">
    <property type="entry name" value="KR_dom"/>
</dbReference>
<keyword evidence="2" id="KW-0597">Phosphoprotein</keyword>
<dbReference type="SUPFAM" id="SSF53901">
    <property type="entry name" value="Thiolase-like"/>
    <property type="match status" value="1"/>
</dbReference>
<keyword evidence="4" id="KW-0511">Multifunctional enzyme</keyword>
<dbReference type="Gene3D" id="3.40.50.720">
    <property type="entry name" value="NAD(P)-binding Rossmann-like Domain"/>
    <property type="match status" value="1"/>
</dbReference>
<dbReference type="InterPro" id="IPR020806">
    <property type="entry name" value="PKS_PP-bd"/>
</dbReference>
<dbReference type="SUPFAM" id="SSF51735">
    <property type="entry name" value="NAD(P)-binding Rossmann-fold domains"/>
    <property type="match status" value="1"/>
</dbReference>
<dbReference type="InterPro" id="IPR050091">
    <property type="entry name" value="PKS_NRPS_Biosynth_Enz"/>
</dbReference>
<dbReference type="RefSeq" id="WP_350793089.1">
    <property type="nucleotide sequence ID" value="NZ_JBEPEK010001098.1"/>
</dbReference>
<evidence type="ECO:0000256" key="2">
    <source>
        <dbReference type="ARBA" id="ARBA00022553"/>
    </source>
</evidence>
<feature type="domain" description="Carrier" evidence="5">
    <location>
        <begin position="271"/>
        <end position="346"/>
    </location>
</feature>
<dbReference type="PROSITE" id="PS50075">
    <property type="entry name" value="CARRIER"/>
    <property type="match status" value="1"/>
</dbReference>
<evidence type="ECO:0000259" key="6">
    <source>
        <dbReference type="PROSITE" id="PS52004"/>
    </source>
</evidence>
<dbReference type="Gene3D" id="3.40.47.10">
    <property type="match status" value="1"/>
</dbReference>
<dbReference type="SMART" id="SM01294">
    <property type="entry name" value="PKS_PP_betabranch"/>
    <property type="match status" value="1"/>
</dbReference>
<evidence type="ECO:0000256" key="1">
    <source>
        <dbReference type="ARBA" id="ARBA00022450"/>
    </source>
</evidence>
<dbReference type="InterPro" id="IPR018201">
    <property type="entry name" value="Ketoacyl_synth_AS"/>
</dbReference>
<dbReference type="Gene3D" id="1.10.1200.10">
    <property type="entry name" value="ACP-like"/>
    <property type="match status" value="1"/>
</dbReference>
<keyword evidence="8" id="KW-1185">Reference proteome</keyword>
<sequence>MAARWLAGAGADHLLLVSRRGADGEGTAELVGELERLGAAVTVAACDVADRDALAALVAAAEEDRPLTAVVHAAGLGQQSLIAETSPADFARILEGKVAGARNLDAVLGDRELDAFVLVSSNAGVWGGGGQGAYAAANAYLDALARDRRRRGLTATSVAWGSWAGAGLGAVDGAAERLARLGVTAMEPETAVRALVAAVERDEATVSVADLDWARFAPGFTAARPSPLLSELPEVQAALREPETAAGATDAGSASGLAGLLAGLSAEDRESAVLGRVRAHAAAVLGHPDPSAVDPDTAFTGQGFDSMTAVQLRNTLVKEFGLRLPTTLLFDHPTPLAVARFVLGETTGTAEQDGPAPVTAAPVDDDPVAIVGMAVRLPGGIASPEELWDLLATGGETLSDFPTDRGWDIDSIYDPQPGVPGKTYTRTGGFLDGAADFDPAFFRISPREALGMDPQHRVFLETAWEVFERAGIDVTALHGTRTGVFAGGFHTGYTIGADLIGEGVDGYTSHNNLPSVLSGRVAFTFGFEGPAVTVDTACSSSLVALHLAAQSLRS</sequence>
<dbReference type="PANTHER" id="PTHR43775:SF51">
    <property type="entry name" value="INACTIVE PHENOLPHTHIOCEROL SYNTHESIS POLYKETIDE SYNTHASE TYPE I PKS1-RELATED"/>
    <property type="match status" value="1"/>
</dbReference>
<dbReference type="Pfam" id="PF00109">
    <property type="entry name" value="ketoacyl-synt"/>
    <property type="match status" value="1"/>
</dbReference>
<dbReference type="Pfam" id="PF08659">
    <property type="entry name" value="KR"/>
    <property type="match status" value="1"/>
</dbReference>
<dbReference type="InterPro" id="IPR036736">
    <property type="entry name" value="ACP-like_sf"/>
</dbReference>
<dbReference type="InterPro" id="IPR020841">
    <property type="entry name" value="PKS_Beta-ketoAc_synthase_dom"/>
</dbReference>
<protein>
    <submittedName>
        <fullName evidence="7">SDR family NAD(P)-dependent oxidoreductase</fullName>
    </submittedName>
</protein>
<dbReference type="SMART" id="SM00822">
    <property type="entry name" value="PKS_KR"/>
    <property type="match status" value="1"/>
</dbReference>
<evidence type="ECO:0000259" key="5">
    <source>
        <dbReference type="PROSITE" id="PS50075"/>
    </source>
</evidence>
<evidence type="ECO:0000313" key="8">
    <source>
        <dbReference type="Proteomes" id="UP001474181"/>
    </source>
</evidence>
<dbReference type="InterPro" id="IPR013968">
    <property type="entry name" value="PKS_KR"/>
</dbReference>